<dbReference type="CDD" id="cd00229">
    <property type="entry name" value="SGNH_hydrolase"/>
    <property type="match status" value="1"/>
</dbReference>
<dbReference type="Pfam" id="PF13472">
    <property type="entry name" value="Lipase_GDSL_2"/>
    <property type="match status" value="1"/>
</dbReference>
<dbReference type="InterPro" id="IPR036514">
    <property type="entry name" value="SGNH_hydro_sf"/>
</dbReference>
<dbReference type="RefSeq" id="WP_379734649.1">
    <property type="nucleotide sequence ID" value="NZ_JBHRVV010000001.1"/>
</dbReference>
<dbReference type="GO" id="GO:0016787">
    <property type="term" value="F:hydrolase activity"/>
    <property type="evidence" value="ECO:0007669"/>
    <property type="project" value="UniProtKB-KW"/>
</dbReference>
<comment type="caution">
    <text evidence="2">The sequence shown here is derived from an EMBL/GenBank/DDBJ whole genome shotgun (WGS) entry which is preliminary data.</text>
</comment>
<protein>
    <submittedName>
        <fullName evidence="2">SGNH/GDSL hydrolase family protein</fullName>
    </submittedName>
</protein>
<keyword evidence="2" id="KW-0378">Hydrolase</keyword>
<evidence type="ECO:0000313" key="2">
    <source>
        <dbReference type="EMBL" id="MFC3458192.1"/>
    </source>
</evidence>
<sequence>MAHIVLLGDSIFDNAAYVPAGTEVRACLESLPGRPHRVSLLARDGSVIEDMAAQVARLRELPVPADWLVVSCGGNDVLGLVGAMHSQVGTVLEAAELLAAWQADFRRAYLHMLDLLFAQTSPVAVATIYDAVPGLSPGLRTALAPFNDVIVREAVLRRLPVLDLRVVCADPGDYASSSPIEPSAQGGQKIAAAIGELVHAQSPAAPRTLVYGSARLSAPPAAIS</sequence>
<dbReference type="Gene3D" id="3.40.50.1110">
    <property type="entry name" value="SGNH hydrolase"/>
    <property type="match status" value="1"/>
</dbReference>
<evidence type="ECO:0000259" key="1">
    <source>
        <dbReference type="Pfam" id="PF13472"/>
    </source>
</evidence>
<dbReference type="EMBL" id="JBHRVV010000001">
    <property type="protein sequence ID" value="MFC3458192.1"/>
    <property type="molecule type" value="Genomic_DNA"/>
</dbReference>
<proteinExistence type="predicted"/>
<reference evidence="3" key="1">
    <citation type="journal article" date="2019" name="Int. J. Syst. Evol. Microbiol.">
        <title>The Global Catalogue of Microorganisms (GCM) 10K type strain sequencing project: providing services to taxonomists for standard genome sequencing and annotation.</title>
        <authorList>
            <consortium name="The Broad Institute Genomics Platform"/>
            <consortium name="The Broad Institute Genome Sequencing Center for Infectious Disease"/>
            <person name="Wu L."/>
            <person name="Ma J."/>
        </authorList>
    </citation>
    <scope>NUCLEOTIDE SEQUENCE [LARGE SCALE GENOMIC DNA]</scope>
    <source>
        <strain evidence="3">CCM 7480</strain>
    </source>
</reference>
<accession>A0ABV7PJY2</accession>
<organism evidence="2 3">
    <name type="scientific">Massilia haematophila</name>
    <dbReference type="NCBI Taxonomy" id="457923"/>
    <lineage>
        <taxon>Bacteria</taxon>
        <taxon>Pseudomonadati</taxon>
        <taxon>Pseudomonadota</taxon>
        <taxon>Betaproteobacteria</taxon>
        <taxon>Burkholderiales</taxon>
        <taxon>Oxalobacteraceae</taxon>
        <taxon>Telluria group</taxon>
        <taxon>Massilia</taxon>
    </lineage>
</organism>
<gene>
    <name evidence="2" type="ORF">ACFOPH_08035</name>
</gene>
<feature type="domain" description="SGNH hydrolase-type esterase" evidence="1">
    <location>
        <begin position="6"/>
        <end position="186"/>
    </location>
</feature>
<dbReference type="Proteomes" id="UP001595665">
    <property type="component" value="Unassembled WGS sequence"/>
</dbReference>
<dbReference type="SUPFAM" id="SSF52266">
    <property type="entry name" value="SGNH hydrolase"/>
    <property type="match status" value="1"/>
</dbReference>
<keyword evidence="3" id="KW-1185">Reference proteome</keyword>
<dbReference type="InterPro" id="IPR013830">
    <property type="entry name" value="SGNH_hydro"/>
</dbReference>
<evidence type="ECO:0000313" key="3">
    <source>
        <dbReference type="Proteomes" id="UP001595665"/>
    </source>
</evidence>
<name>A0ABV7PJY2_9BURK</name>